<sequence>MPGKGGVGEGWCQGRVVSKCGVGEEWLQRRGKNCYWRNNNYQLAIDKLTEAINKMIIQLQEQWSPTFGNSNRIVSPSTTYPYPNVVSPNLPISVDSSVENLNNIQPLMEASLKINNCKNLMDIIELGDIPAQTTNVKTDQ</sequence>
<evidence type="ECO:0000313" key="1">
    <source>
        <dbReference type="EMBL" id="CAG8512380.1"/>
    </source>
</evidence>
<accession>A0ACA9L813</accession>
<name>A0ACA9L813_9GLOM</name>
<dbReference type="Proteomes" id="UP000789702">
    <property type="component" value="Unassembled WGS sequence"/>
</dbReference>
<dbReference type="EMBL" id="CAJVPU010003067">
    <property type="protein sequence ID" value="CAG8512380.1"/>
    <property type="molecule type" value="Genomic_DNA"/>
</dbReference>
<protein>
    <submittedName>
        <fullName evidence="1">14939_t:CDS:1</fullName>
    </submittedName>
</protein>
<keyword evidence="2" id="KW-1185">Reference proteome</keyword>
<feature type="non-terminal residue" evidence="1">
    <location>
        <position position="140"/>
    </location>
</feature>
<organism evidence="1 2">
    <name type="scientific">Dentiscutata heterogama</name>
    <dbReference type="NCBI Taxonomy" id="1316150"/>
    <lineage>
        <taxon>Eukaryota</taxon>
        <taxon>Fungi</taxon>
        <taxon>Fungi incertae sedis</taxon>
        <taxon>Mucoromycota</taxon>
        <taxon>Glomeromycotina</taxon>
        <taxon>Glomeromycetes</taxon>
        <taxon>Diversisporales</taxon>
        <taxon>Gigasporaceae</taxon>
        <taxon>Dentiscutata</taxon>
    </lineage>
</organism>
<proteinExistence type="predicted"/>
<reference evidence="1" key="1">
    <citation type="submission" date="2021-06" db="EMBL/GenBank/DDBJ databases">
        <authorList>
            <person name="Kallberg Y."/>
            <person name="Tangrot J."/>
            <person name="Rosling A."/>
        </authorList>
    </citation>
    <scope>NUCLEOTIDE SEQUENCE</scope>
    <source>
        <strain evidence="1">IL203A</strain>
    </source>
</reference>
<gene>
    <name evidence="1" type="ORF">DHETER_LOCUS3521</name>
</gene>
<evidence type="ECO:0000313" key="2">
    <source>
        <dbReference type="Proteomes" id="UP000789702"/>
    </source>
</evidence>
<comment type="caution">
    <text evidence="1">The sequence shown here is derived from an EMBL/GenBank/DDBJ whole genome shotgun (WGS) entry which is preliminary data.</text>
</comment>